<evidence type="ECO:0000313" key="3">
    <source>
        <dbReference type="EMBL" id="ACK73034.1"/>
    </source>
</evidence>
<dbReference type="InterPro" id="IPR051083">
    <property type="entry name" value="GrpII_Intron_Splice-Mob/Def"/>
</dbReference>
<feature type="domain" description="Reverse transcriptase N-terminal" evidence="2">
    <location>
        <begin position="21"/>
        <end position="74"/>
    </location>
</feature>
<dbReference type="PANTHER" id="PTHR34047">
    <property type="entry name" value="NUCLEAR INTRON MATURASE 1, MITOCHONDRIAL-RELATED"/>
    <property type="match status" value="1"/>
</dbReference>
<dbReference type="EMBL" id="CP001291">
    <property type="protein sequence ID" value="ACK73034.1"/>
    <property type="molecule type" value="Genomic_DNA"/>
</dbReference>
<dbReference type="STRING" id="65393.PCC7424_4673"/>
<accession>B7KBQ6</accession>
<evidence type="ECO:0000313" key="4">
    <source>
        <dbReference type="Proteomes" id="UP000002384"/>
    </source>
</evidence>
<dbReference type="Proteomes" id="UP000002384">
    <property type="component" value="Chromosome"/>
</dbReference>
<proteinExistence type="predicted"/>
<sequence>MPKTDFTVGWKLIKPDQKGTQIPWKKLEKKVFKLQKRIYQAASCGDVRTVRKLQKTLLNSWSAKMVAIRRVSQNIKEIKSLTLEQVIPLVEQLKLSLKKRFISKLLRDNKSFLLYKIVWQYWIKIALEPQFKAEFKTSSFSVIPGRNCHDVTQTLKLKSSREQVLEHYRKLRDTINSNKSVSQSVLIQKLNRIIQEWATNYSAVTRSKDKKKLDHLLHLKLLRWATRRHNNQRIKKIVEKYWHPKKLGRWKFAYLKDNQINCQLLEHSKIHHKNSIKIQEKASLLESKNAQLLRKVLQKPKHIFKQYVCQTPIN</sequence>
<gene>
    <name evidence="3" type="ordered locus">PCC7424_4673</name>
</gene>
<dbReference type="InterPro" id="IPR025960">
    <property type="entry name" value="RVT_N"/>
</dbReference>
<feature type="domain" description="Group II intron maturase-specific" evidence="1">
    <location>
        <begin position="166"/>
        <end position="242"/>
    </location>
</feature>
<dbReference type="Pfam" id="PF08388">
    <property type="entry name" value="GIIM"/>
    <property type="match status" value="1"/>
</dbReference>
<reference evidence="4" key="1">
    <citation type="journal article" date="2011" name="MBio">
        <title>Novel metabolic attributes of the genus Cyanothece, comprising a group of unicellular nitrogen-fixing Cyanobacteria.</title>
        <authorList>
            <person name="Bandyopadhyay A."/>
            <person name="Elvitigala T."/>
            <person name="Welsh E."/>
            <person name="Stockel J."/>
            <person name="Liberton M."/>
            <person name="Min H."/>
            <person name="Sherman L.A."/>
            <person name="Pakrasi H.B."/>
        </authorList>
    </citation>
    <scope>NUCLEOTIDE SEQUENCE [LARGE SCALE GENOMIC DNA]</scope>
    <source>
        <strain evidence="4">PCC 7424</strain>
    </source>
</reference>
<dbReference type="PANTHER" id="PTHR34047:SF10">
    <property type="entry name" value="GROUP II INTRON-ASSOCIATED OPEN READING FRAME"/>
    <property type="match status" value="1"/>
</dbReference>
<evidence type="ECO:0000259" key="2">
    <source>
        <dbReference type="Pfam" id="PF13655"/>
    </source>
</evidence>
<name>B7KBQ6_GLOC7</name>
<protein>
    <submittedName>
        <fullName evidence="3">Group II intron maturase-specific domain protein</fullName>
    </submittedName>
</protein>
<organism evidence="3 4">
    <name type="scientific">Gloeothece citriformis (strain PCC 7424)</name>
    <name type="common">Cyanothece sp. (strain PCC 7424)</name>
    <dbReference type="NCBI Taxonomy" id="65393"/>
    <lineage>
        <taxon>Bacteria</taxon>
        <taxon>Bacillati</taxon>
        <taxon>Cyanobacteriota</taxon>
        <taxon>Cyanophyceae</taxon>
        <taxon>Oscillatoriophycideae</taxon>
        <taxon>Chroococcales</taxon>
        <taxon>Aphanothecaceae</taxon>
        <taxon>Gloeothece</taxon>
        <taxon>Gloeothece citriformis</taxon>
    </lineage>
</organism>
<evidence type="ECO:0000259" key="1">
    <source>
        <dbReference type="Pfam" id="PF08388"/>
    </source>
</evidence>
<dbReference type="KEGG" id="cyc:PCC7424_4673"/>
<keyword evidence="4" id="KW-1185">Reference proteome</keyword>
<dbReference type="HOGENOM" id="CLU_884860_0_0_3"/>
<dbReference type="eggNOG" id="COG3344">
    <property type="taxonomic scope" value="Bacteria"/>
</dbReference>
<dbReference type="Pfam" id="PF13655">
    <property type="entry name" value="RVT_N"/>
    <property type="match status" value="1"/>
</dbReference>
<dbReference type="OrthoDB" id="416072at2"/>
<dbReference type="RefSeq" id="WP_015956617.1">
    <property type="nucleotide sequence ID" value="NC_011729.1"/>
</dbReference>
<dbReference type="eggNOG" id="COG1403">
    <property type="taxonomic scope" value="Bacteria"/>
</dbReference>
<dbReference type="AlphaFoldDB" id="B7KBQ6"/>
<dbReference type="InterPro" id="IPR013597">
    <property type="entry name" value="Mat_intron_G2"/>
</dbReference>